<evidence type="ECO:0000313" key="2">
    <source>
        <dbReference type="WBParaSite" id="PSU_v2.g15340.t1"/>
    </source>
</evidence>
<dbReference type="Proteomes" id="UP000887577">
    <property type="component" value="Unplaced"/>
</dbReference>
<keyword evidence="1" id="KW-1185">Reference proteome</keyword>
<evidence type="ECO:0000313" key="1">
    <source>
        <dbReference type="Proteomes" id="UP000887577"/>
    </source>
</evidence>
<organism evidence="1 2">
    <name type="scientific">Panagrolaimus superbus</name>
    <dbReference type="NCBI Taxonomy" id="310955"/>
    <lineage>
        <taxon>Eukaryota</taxon>
        <taxon>Metazoa</taxon>
        <taxon>Ecdysozoa</taxon>
        <taxon>Nematoda</taxon>
        <taxon>Chromadorea</taxon>
        <taxon>Rhabditida</taxon>
        <taxon>Tylenchina</taxon>
        <taxon>Panagrolaimomorpha</taxon>
        <taxon>Panagrolaimoidea</taxon>
        <taxon>Panagrolaimidae</taxon>
        <taxon>Panagrolaimus</taxon>
    </lineage>
</organism>
<reference evidence="2" key="1">
    <citation type="submission" date="2022-11" db="UniProtKB">
        <authorList>
            <consortium name="WormBaseParasite"/>
        </authorList>
    </citation>
    <scope>IDENTIFICATION</scope>
</reference>
<accession>A0A914Y7B0</accession>
<proteinExistence type="predicted"/>
<protein>
    <submittedName>
        <fullName evidence="2">Uncharacterized protein</fullName>
    </submittedName>
</protein>
<name>A0A914Y7B0_9BILA</name>
<dbReference type="AlphaFoldDB" id="A0A914Y7B0"/>
<dbReference type="WBParaSite" id="PSU_v2.g15340.t1">
    <property type="protein sequence ID" value="PSU_v2.g15340.t1"/>
    <property type="gene ID" value="PSU_v2.g15340"/>
</dbReference>
<sequence>MFSPSFYDKLDPSYRQLLHQLENVLPDIEEDWKKGVESEIFNNFSLNYLTPKELWEKYYNTKRDDLDRNYNIVKHRVYSSVYHYYYKMDRFHNLTQLNKIMDKDKKVPVTNGNIQNVVLEDLSYPHNMLDINFIMYAKDAYSSLPKKDMIVYQKMKRLYEKIKSFSDQDDEKWFQAVLEADDFEFVQQNVEYKLGEDLTNRKIWHLYINYLKKHDTSHLLQVYAKYCRFFLDDVKMKEEYRDAALKNHGITVSWKNPFDFENYNEVEWMKYSTDALSSTGFSYNIFNKTPPTCHFNLQSTPSQQFPFRSTLMDYIVKSANPKVLQKLNKSSQNFTKIPTYQRCRIL</sequence>